<evidence type="ECO:0000256" key="1">
    <source>
        <dbReference type="ARBA" id="ARBA00004571"/>
    </source>
</evidence>
<dbReference type="PANTHER" id="PTHR40980:SF3">
    <property type="entry name" value="TONB-DEPENDENT RECEPTOR-LIKE BETA-BARREL DOMAIN-CONTAINING PROTEIN"/>
    <property type="match status" value="1"/>
</dbReference>
<evidence type="ECO:0000256" key="5">
    <source>
        <dbReference type="ARBA" id="ARBA00023077"/>
    </source>
</evidence>
<dbReference type="NCBIfam" id="TIGR01782">
    <property type="entry name" value="TonB-Xanth-Caul"/>
    <property type="match status" value="1"/>
</dbReference>
<dbReference type="InterPro" id="IPR000531">
    <property type="entry name" value="Beta-barrel_TonB"/>
</dbReference>
<dbReference type="PROSITE" id="PS52016">
    <property type="entry name" value="TONB_DEPENDENT_REC_3"/>
    <property type="match status" value="1"/>
</dbReference>
<evidence type="ECO:0000256" key="7">
    <source>
        <dbReference type="ARBA" id="ARBA00023237"/>
    </source>
</evidence>
<evidence type="ECO:0000256" key="9">
    <source>
        <dbReference type="RuleBase" id="RU003357"/>
    </source>
</evidence>
<dbReference type="InterPro" id="IPR037066">
    <property type="entry name" value="Plug_dom_sf"/>
</dbReference>
<evidence type="ECO:0000256" key="10">
    <source>
        <dbReference type="SAM" id="SignalP"/>
    </source>
</evidence>
<dbReference type="STRING" id="173990.SAMN05660691_00105"/>
<dbReference type="SUPFAM" id="SSF56935">
    <property type="entry name" value="Porins"/>
    <property type="match status" value="1"/>
</dbReference>
<evidence type="ECO:0000313" key="14">
    <source>
        <dbReference type="Proteomes" id="UP000199371"/>
    </source>
</evidence>
<keyword evidence="13" id="KW-0675">Receptor</keyword>
<dbReference type="Pfam" id="PF00593">
    <property type="entry name" value="TonB_dep_Rec_b-barrel"/>
    <property type="match status" value="1"/>
</dbReference>
<dbReference type="Gene3D" id="2.170.130.10">
    <property type="entry name" value="TonB-dependent receptor, plug domain"/>
    <property type="match status" value="1"/>
</dbReference>
<dbReference type="Pfam" id="PF07715">
    <property type="entry name" value="Plug"/>
    <property type="match status" value="1"/>
</dbReference>
<feature type="signal peptide" evidence="10">
    <location>
        <begin position="1"/>
        <end position="43"/>
    </location>
</feature>
<dbReference type="CDD" id="cd01347">
    <property type="entry name" value="ligand_gated_channel"/>
    <property type="match status" value="1"/>
</dbReference>
<dbReference type="PANTHER" id="PTHR40980">
    <property type="entry name" value="PLUG DOMAIN-CONTAINING PROTEIN"/>
    <property type="match status" value="1"/>
</dbReference>
<dbReference type="GO" id="GO:0009279">
    <property type="term" value="C:cell outer membrane"/>
    <property type="evidence" value="ECO:0007669"/>
    <property type="project" value="UniProtKB-SubCell"/>
</dbReference>
<name>A0A1H6J5V9_9GAMM</name>
<keyword evidence="7 8" id="KW-0998">Cell outer membrane</keyword>
<keyword evidence="2 8" id="KW-0813">Transport</keyword>
<accession>A0A1H6J5V9</accession>
<evidence type="ECO:0000256" key="4">
    <source>
        <dbReference type="ARBA" id="ARBA00022692"/>
    </source>
</evidence>
<dbReference type="OrthoDB" id="99276at2"/>
<evidence type="ECO:0000256" key="8">
    <source>
        <dbReference type="PROSITE-ProRule" id="PRU01360"/>
    </source>
</evidence>
<evidence type="ECO:0000256" key="6">
    <source>
        <dbReference type="ARBA" id="ARBA00023136"/>
    </source>
</evidence>
<evidence type="ECO:0000259" key="11">
    <source>
        <dbReference type="Pfam" id="PF00593"/>
    </source>
</evidence>
<evidence type="ECO:0000259" key="12">
    <source>
        <dbReference type="Pfam" id="PF07715"/>
    </source>
</evidence>
<keyword evidence="4 8" id="KW-0812">Transmembrane</keyword>
<feature type="domain" description="TonB-dependent receptor-like beta-barrel" evidence="11">
    <location>
        <begin position="440"/>
        <end position="953"/>
    </location>
</feature>
<feature type="chain" id="PRO_5011553563" evidence="10">
    <location>
        <begin position="44"/>
        <end position="988"/>
    </location>
</feature>
<reference evidence="14" key="1">
    <citation type="submission" date="2016-10" db="EMBL/GenBank/DDBJ databases">
        <authorList>
            <person name="Varghese N."/>
            <person name="Submissions S."/>
        </authorList>
    </citation>
    <scope>NUCLEOTIDE SEQUENCE [LARGE SCALE GENOMIC DNA]</scope>
    <source>
        <strain evidence="14">DSM 17616</strain>
    </source>
</reference>
<organism evidence="13 14">
    <name type="scientific">Rheinheimera pacifica</name>
    <dbReference type="NCBI Taxonomy" id="173990"/>
    <lineage>
        <taxon>Bacteria</taxon>
        <taxon>Pseudomonadati</taxon>
        <taxon>Pseudomonadota</taxon>
        <taxon>Gammaproteobacteria</taxon>
        <taxon>Chromatiales</taxon>
        <taxon>Chromatiaceae</taxon>
        <taxon>Rheinheimera</taxon>
    </lineage>
</organism>
<keyword evidence="3 8" id="KW-1134">Transmembrane beta strand</keyword>
<dbReference type="EMBL" id="FNXF01000001">
    <property type="protein sequence ID" value="SEH55667.1"/>
    <property type="molecule type" value="Genomic_DNA"/>
</dbReference>
<evidence type="ECO:0000256" key="3">
    <source>
        <dbReference type="ARBA" id="ARBA00022452"/>
    </source>
</evidence>
<comment type="subcellular location">
    <subcellularLocation>
        <location evidence="1 8">Cell outer membrane</location>
        <topology evidence="1 8">Multi-pass membrane protein</topology>
    </subcellularLocation>
</comment>
<dbReference type="InterPro" id="IPR010104">
    <property type="entry name" value="TonB_rcpt_bac"/>
</dbReference>
<proteinExistence type="inferred from homology"/>
<protein>
    <submittedName>
        <fullName evidence="13">TonB-dependent receptor</fullName>
    </submittedName>
</protein>
<evidence type="ECO:0000313" key="13">
    <source>
        <dbReference type="EMBL" id="SEH55667.1"/>
    </source>
</evidence>
<keyword evidence="14" id="KW-1185">Reference proteome</keyword>
<keyword evidence="6 8" id="KW-0472">Membrane</keyword>
<dbReference type="RefSeq" id="WP_092789077.1">
    <property type="nucleotide sequence ID" value="NZ_FNXF01000001.1"/>
</dbReference>
<comment type="similarity">
    <text evidence="8 9">Belongs to the TonB-dependent receptor family.</text>
</comment>
<sequence length="988" mass="108703">MYSKNRYNKTGNTTQPVSLRKHRLAQAVSLSLILTATCNTALAQQTEPAAETKAEAEVEVVQVRGIRASMAENMAIKRLSSAVVDAITAEDIGKFPDKNVADSLQRVPGVVIQRDGGEGSTVSIRGLSSDLTFTQLNGNFIASSPGEPSRSFDYTLLPSAMIQTVEVFKSPEARLDAGGVGGTVLLHTRKPFDMEANSGVLNIESTYADVTDKHEPQFTGVYSWKNDAESLGLLVGYTRQNRTSRVLSGGTDSSVWRWSGVADTAVDVNGNPVDNNNNWAALTDAQGNVYNGVWFPQVARVGVTKEERDREGVQLTGQWRPTDRLELGFNYFGFTLGQDRTRSVVSMPEWSLNPNFLTGVTLDASGTIITGMDYTVGAGGAENDLQFPWMNGSYVREESTSDTFDFNFSYEGDSYRLKLVAGNTKAKGGPTESWDVAYKSSNWGENQPFIENAAQYAGWSTGDRMSMYIDPNTLTNLLSGVGGGRDPGSSNSSFVRSTLEERYYQLDLDFDVDWGIFTLVRTGLKFRDAKLHRETGNNFFLAPDFDIEGALASGRGIDQFDSYQWNGGMPLAKDVLKTNGEGNIAGGFNINLMPVIDWDKYRDIILSNYKPYTRIEDNFVYNIREQGEAFYLQGDFSFGDFRGNTGVRVVKTKTTGESTDLYTYFLDHTDDVTGLPVTGDARFVENWQLISQTTEETYVLPSLNLVWDAGDNLVVRGALAKVMSPPGYSDLGSQERISFVSDEWAKDREAFNTQPGFSGSGGNKNLKPFESMQADLSIEYYYGTGSAVGMALFYKDVDNFVVPLIIDSVRDFAGEPGVVEPGQITISPYSTVGNGTNAKSQGVELFIQHAFANGFGLNANYTYNKTNQADVNIDGEKFGESPLVGSAKYQYNLSAFYETDNYSIRASYNKRGETVLGINSGLNVYQDPYDQVDVNATYALTERWLLSASVINLTESESTSRLGNDTDARFLSNSYAGRRYYAGITFNF</sequence>
<feature type="domain" description="TonB-dependent receptor plug" evidence="12">
    <location>
        <begin position="80"/>
        <end position="183"/>
    </location>
</feature>
<dbReference type="InterPro" id="IPR012910">
    <property type="entry name" value="Plug_dom"/>
</dbReference>
<keyword evidence="10" id="KW-0732">Signal</keyword>
<dbReference type="Gene3D" id="2.40.170.20">
    <property type="entry name" value="TonB-dependent receptor, beta-barrel domain"/>
    <property type="match status" value="1"/>
</dbReference>
<dbReference type="InterPro" id="IPR039426">
    <property type="entry name" value="TonB-dep_rcpt-like"/>
</dbReference>
<keyword evidence="5 9" id="KW-0798">TonB box</keyword>
<dbReference type="InterPro" id="IPR036942">
    <property type="entry name" value="Beta-barrel_TonB_sf"/>
</dbReference>
<dbReference type="AlphaFoldDB" id="A0A1H6J5V9"/>
<gene>
    <name evidence="13" type="ORF">SAMN05660691_00105</name>
</gene>
<evidence type="ECO:0000256" key="2">
    <source>
        <dbReference type="ARBA" id="ARBA00022448"/>
    </source>
</evidence>
<dbReference type="Proteomes" id="UP000199371">
    <property type="component" value="Unassembled WGS sequence"/>
</dbReference>